<evidence type="ECO:0000313" key="1">
    <source>
        <dbReference type="EMBL" id="KAF7277974.1"/>
    </source>
</evidence>
<sequence length="91" mass="10449">MISSAIVPVQFVNYRKPAHVPTRPYFNAFAGHHVISLRTMAKRSQNQFHVARCNFVSDKIKYATPPGFIFCWHRGDDREGETKRNDKVNGS</sequence>
<gene>
    <name evidence="1" type="ORF">GWI33_008973</name>
</gene>
<reference evidence="1" key="1">
    <citation type="submission" date="2020-08" db="EMBL/GenBank/DDBJ databases">
        <title>Genome sequencing and assembly of the red palm weevil Rhynchophorus ferrugineus.</title>
        <authorList>
            <person name="Dias G.B."/>
            <person name="Bergman C.M."/>
            <person name="Manee M."/>
        </authorList>
    </citation>
    <scope>NUCLEOTIDE SEQUENCE</scope>
    <source>
        <strain evidence="1">AA-2017</strain>
        <tissue evidence="1">Whole larva</tissue>
    </source>
</reference>
<protein>
    <submittedName>
        <fullName evidence="1">Uncharacterized protein</fullName>
    </submittedName>
</protein>
<dbReference type="Proteomes" id="UP000625711">
    <property type="component" value="Unassembled WGS sequence"/>
</dbReference>
<keyword evidence="2" id="KW-1185">Reference proteome</keyword>
<comment type="caution">
    <text evidence="1">The sequence shown here is derived from an EMBL/GenBank/DDBJ whole genome shotgun (WGS) entry which is preliminary data.</text>
</comment>
<accession>A0A834IC60</accession>
<proteinExistence type="predicted"/>
<dbReference type="AlphaFoldDB" id="A0A834IC60"/>
<evidence type="ECO:0000313" key="2">
    <source>
        <dbReference type="Proteomes" id="UP000625711"/>
    </source>
</evidence>
<name>A0A834IC60_RHYFE</name>
<dbReference type="EMBL" id="JAACXV010000410">
    <property type="protein sequence ID" value="KAF7277974.1"/>
    <property type="molecule type" value="Genomic_DNA"/>
</dbReference>
<organism evidence="1 2">
    <name type="scientific">Rhynchophorus ferrugineus</name>
    <name type="common">Red palm weevil</name>
    <name type="synonym">Curculio ferrugineus</name>
    <dbReference type="NCBI Taxonomy" id="354439"/>
    <lineage>
        <taxon>Eukaryota</taxon>
        <taxon>Metazoa</taxon>
        <taxon>Ecdysozoa</taxon>
        <taxon>Arthropoda</taxon>
        <taxon>Hexapoda</taxon>
        <taxon>Insecta</taxon>
        <taxon>Pterygota</taxon>
        <taxon>Neoptera</taxon>
        <taxon>Endopterygota</taxon>
        <taxon>Coleoptera</taxon>
        <taxon>Polyphaga</taxon>
        <taxon>Cucujiformia</taxon>
        <taxon>Curculionidae</taxon>
        <taxon>Dryophthorinae</taxon>
        <taxon>Rhynchophorus</taxon>
    </lineage>
</organism>